<name>A0A9W9Y1Z9_9EURO</name>
<evidence type="ECO:0000313" key="3">
    <source>
        <dbReference type="Proteomes" id="UP001149954"/>
    </source>
</evidence>
<keyword evidence="1" id="KW-0732">Signal</keyword>
<keyword evidence="3" id="KW-1185">Reference proteome</keyword>
<protein>
    <submittedName>
        <fullName evidence="2">Uncharacterized protein</fullName>
    </submittedName>
</protein>
<comment type="caution">
    <text evidence="2">The sequence shown here is derived from an EMBL/GenBank/DDBJ whole genome shotgun (WGS) entry which is preliminary data.</text>
</comment>
<evidence type="ECO:0000256" key="1">
    <source>
        <dbReference type="SAM" id="SignalP"/>
    </source>
</evidence>
<organism evidence="2 3">
    <name type="scientific">Penicillium fimorum</name>
    <dbReference type="NCBI Taxonomy" id="1882269"/>
    <lineage>
        <taxon>Eukaryota</taxon>
        <taxon>Fungi</taxon>
        <taxon>Dikarya</taxon>
        <taxon>Ascomycota</taxon>
        <taxon>Pezizomycotina</taxon>
        <taxon>Eurotiomycetes</taxon>
        <taxon>Eurotiomycetidae</taxon>
        <taxon>Eurotiales</taxon>
        <taxon>Aspergillaceae</taxon>
        <taxon>Penicillium</taxon>
    </lineage>
</organism>
<dbReference type="EMBL" id="JAPWDS010000002">
    <property type="protein sequence ID" value="KAJ5514377.1"/>
    <property type="molecule type" value="Genomic_DNA"/>
</dbReference>
<proteinExistence type="predicted"/>
<dbReference type="Proteomes" id="UP001149954">
    <property type="component" value="Unassembled WGS sequence"/>
</dbReference>
<feature type="signal peptide" evidence="1">
    <location>
        <begin position="1"/>
        <end position="18"/>
    </location>
</feature>
<reference evidence="2" key="1">
    <citation type="submission" date="2022-12" db="EMBL/GenBank/DDBJ databases">
        <authorList>
            <person name="Petersen C."/>
        </authorList>
    </citation>
    <scope>NUCLEOTIDE SEQUENCE</scope>
    <source>
        <strain evidence="2">IBT 29495</strain>
    </source>
</reference>
<gene>
    <name evidence="2" type="ORF">N7463_003929</name>
</gene>
<dbReference type="OrthoDB" id="10448164at2759"/>
<accession>A0A9W9Y1Z9</accession>
<sequence length="63" mass="6749">MKVLTLFGAVIFATGVVAGSAQANGQDKNRAEKKQVRASSLPTREYIADRDGMWIGVNASPVR</sequence>
<reference evidence="2" key="2">
    <citation type="journal article" date="2023" name="IMA Fungus">
        <title>Comparative genomic study of the Penicillium genus elucidates a diverse pangenome and 15 lateral gene transfer events.</title>
        <authorList>
            <person name="Petersen C."/>
            <person name="Sorensen T."/>
            <person name="Nielsen M.R."/>
            <person name="Sondergaard T.E."/>
            <person name="Sorensen J.L."/>
            <person name="Fitzpatrick D.A."/>
            <person name="Frisvad J.C."/>
            <person name="Nielsen K.L."/>
        </authorList>
    </citation>
    <scope>NUCLEOTIDE SEQUENCE</scope>
    <source>
        <strain evidence="2">IBT 29495</strain>
    </source>
</reference>
<feature type="chain" id="PRO_5040941401" evidence="1">
    <location>
        <begin position="19"/>
        <end position="63"/>
    </location>
</feature>
<dbReference type="AlphaFoldDB" id="A0A9W9Y1Z9"/>
<evidence type="ECO:0000313" key="2">
    <source>
        <dbReference type="EMBL" id="KAJ5514377.1"/>
    </source>
</evidence>